<protein>
    <submittedName>
        <fullName evidence="1">Uncharacterized protein</fullName>
    </submittedName>
</protein>
<evidence type="ECO:0000313" key="1">
    <source>
        <dbReference type="EMBL" id="PNY79187.1"/>
    </source>
</evidence>
<dbReference type="AlphaFoldDB" id="A0A2K3URP1"/>
<dbReference type="Proteomes" id="UP000236379">
    <property type="component" value="Unassembled WGS sequence"/>
</dbReference>
<organism evidence="1 2">
    <name type="scientific">Deinococcus koreensis</name>
    <dbReference type="NCBI Taxonomy" id="2054903"/>
    <lineage>
        <taxon>Bacteria</taxon>
        <taxon>Thermotogati</taxon>
        <taxon>Deinococcota</taxon>
        <taxon>Deinococci</taxon>
        <taxon>Deinococcales</taxon>
        <taxon>Deinococcaceae</taxon>
        <taxon>Deinococcus</taxon>
    </lineage>
</organism>
<dbReference type="EMBL" id="PPPD01000006">
    <property type="protein sequence ID" value="PNY79187.1"/>
    <property type="molecule type" value="Genomic_DNA"/>
</dbReference>
<comment type="caution">
    <text evidence="1">The sequence shown here is derived from an EMBL/GenBank/DDBJ whole genome shotgun (WGS) entry which is preliminary data.</text>
</comment>
<proteinExistence type="predicted"/>
<gene>
    <name evidence="1" type="ORF">CVO96_20525</name>
</gene>
<sequence length="164" mass="17600">MESMSKSPADAYLHHLYAELLAFYAHFLASPEGESAPRRQDIEVTRNHTQELADGAPCTPGHQICLIDASRHLHAGIGAAELGYLDEGAEVSEAVNTVLRHAGAFLAPYATHQGSVVQHVVTKLQGGVGSRGQQEVAALIALLMHGVPVKVVRPRRNSQIQLQA</sequence>
<accession>A0A2K3URP1</accession>
<evidence type="ECO:0000313" key="2">
    <source>
        <dbReference type="Proteomes" id="UP000236379"/>
    </source>
</evidence>
<reference evidence="1 2" key="1">
    <citation type="submission" date="2018-01" db="EMBL/GenBank/DDBJ databases">
        <title>Deinococcus koreensis sp. nov., a radiation-resistant bacterium isolated from river water.</title>
        <authorList>
            <person name="Choi A."/>
        </authorList>
    </citation>
    <scope>NUCLEOTIDE SEQUENCE [LARGE SCALE GENOMIC DNA]</scope>
    <source>
        <strain evidence="1 2">SJW1-2</strain>
    </source>
</reference>
<name>A0A2K3URP1_9DEIO</name>
<keyword evidence="2" id="KW-1185">Reference proteome</keyword>